<evidence type="ECO:0000256" key="4">
    <source>
        <dbReference type="PIRSR" id="PIRSR001365-1"/>
    </source>
</evidence>
<dbReference type="SMART" id="SM01130">
    <property type="entry name" value="DHDPS"/>
    <property type="match status" value="1"/>
</dbReference>
<sequence length="307" mass="32614">MNSKFRGVIPPVVTPLTADGQLDVESLERSINRMINAGVNGLFILGSSGEVVFSTDARRREIIENSIRITAGRVPVLVGCIDTETNRVIEHAKVAQELGADAIVVTAPFYALGSNVEVEQHFRLVHAAVNLPMFAYDIPVCVHTKLPGDMLIRLGLDGVLAGVKDSSGDDVSFRFLTMANQKAGHPLVILTGHEVVVDGAYMSGADGSVPGLGNIDPEGYVRQWNAYQAGDWNAVRAEQDRLAALMRIVTVTSGVAGYGAGVGAFKTALNLLGVFNSNRMPEPVKALEGQNVENVRAVLVEAGLLAG</sequence>
<dbReference type="PIRSF" id="PIRSF001365">
    <property type="entry name" value="DHDPS"/>
    <property type="match status" value="1"/>
</dbReference>
<dbReference type="STRING" id="1921764.BSR28_01760"/>
<organism evidence="6 7">
    <name type="scientific">Boudabousia liubingyangii</name>
    <dbReference type="NCBI Taxonomy" id="1921764"/>
    <lineage>
        <taxon>Bacteria</taxon>
        <taxon>Bacillati</taxon>
        <taxon>Actinomycetota</taxon>
        <taxon>Actinomycetes</taxon>
        <taxon>Actinomycetales</taxon>
        <taxon>Actinomycetaceae</taxon>
        <taxon>Boudabousia</taxon>
    </lineage>
</organism>
<comment type="similarity">
    <text evidence="3">Belongs to the DapA family.</text>
</comment>
<dbReference type="GO" id="GO:0005829">
    <property type="term" value="C:cytosol"/>
    <property type="evidence" value="ECO:0007669"/>
    <property type="project" value="TreeGrafter"/>
</dbReference>
<feature type="binding site" evidence="5">
    <location>
        <position position="209"/>
    </location>
    <ligand>
        <name>pyruvate</name>
        <dbReference type="ChEBI" id="CHEBI:15361"/>
    </ligand>
</feature>
<keyword evidence="1 3" id="KW-0456">Lyase</keyword>
<proteinExistence type="inferred from homology"/>
<evidence type="ECO:0000256" key="2">
    <source>
        <dbReference type="ARBA" id="ARBA00023270"/>
    </source>
</evidence>
<evidence type="ECO:0000256" key="5">
    <source>
        <dbReference type="PIRSR" id="PIRSR001365-2"/>
    </source>
</evidence>
<dbReference type="Pfam" id="PF00701">
    <property type="entry name" value="DHDPS"/>
    <property type="match status" value="1"/>
</dbReference>
<dbReference type="InterPro" id="IPR002220">
    <property type="entry name" value="DapA-like"/>
</dbReference>
<feature type="active site" description="Schiff-base intermediate with substrate" evidence="4">
    <location>
        <position position="164"/>
    </location>
</feature>
<dbReference type="Proteomes" id="UP000186785">
    <property type="component" value="Unassembled WGS sequence"/>
</dbReference>
<dbReference type="PANTHER" id="PTHR42849">
    <property type="entry name" value="N-ACETYLNEURAMINATE LYASE"/>
    <property type="match status" value="1"/>
</dbReference>
<dbReference type="InterPro" id="IPR013785">
    <property type="entry name" value="Aldolase_TIM"/>
</dbReference>
<evidence type="ECO:0000313" key="6">
    <source>
        <dbReference type="EMBL" id="OKL49517.1"/>
    </source>
</evidence>
<protein>
    <submittedName>
        <fullName evidence="6">Dihydrodipicolinate synthase family protein</fullName>
    </submittedName>
</protein>
<dbReference type="EMBL" id="MQSV01000001">
    <property type="protein sequence ID" value="OKL49517.1"/>
    <property type="molecule type" value="Genomic_DNA"/>
</dbReference>
<dbReference type="AlphaFoldDB" id="A0A1Q5PPP8"/>
<dbReference type="PANTHER" id="PTHR42849:SF1">
    <property type="entry name" value="N-ACETYLNEURAMINATE LYASE"/>
    <property type="match status" value="1"/>
</dbReference>
<reference evidence="6 7" key="1">
    <citation type="submission" date="2016-11" db="EMBL/GenBank/DDBJ databases">
        <title>Actinomyces gypaetusis sp. nov. isolated from the vulture Gypaetus barbatus in Qinghai Tibet Plateau China.</title>
        <authorList>
            <person name="Meng X."/>
        </authorList>
    </citation>
    <scope>NUCLEOTIDE SEQUENCE [LARGE SCALE GENOMIC DNA]</scope>
    <source>
        <strain evidence="6 7">VUL4_2</strain>
    </source>
</reference>
<name>A0A1Q5PPP8_9ACTO</name>
<comment type="caution">
    <text evidence="6">The sequence shown here is derived from an EMBL/GenBank/DDBJ whole genome shotgun (WGS) entry which is preliminary data.</text>
</comment>
<dbReference type="OrthoDB" id="3175637at2"/>
<keyword evidence="7" id="KW-1185">Reference proteome</keyword>
<keyword evidence="2" id="KW-0704">Schiff base</keyword>
<evidence type="ECO:0000256" key="3">
    <source>
        <dbReference type="PIRNR" id="PIRNR001365"/>
    </source>
</evidence>
<dbReference type="PROSITE" id="PS00666">
    <property type="entry name" value="DHDPS_2"/>
    <property type="match status" value="1"/>
</dbReference>
<dbReference type="RefSeq" id="WP_073708408.1">
    <property type="nucleotide sequence ID" value="NZ_MQSV01000001.1"/>
</dbReference>
<accession>A0A1Q5PPP8</accession>
<dbReference type="SUPFAM" id="SSF51569">
    <property type="entry name" value="Aldolase"/>
    <property type="match status" value="1"/>
</dbReference>
<evidence type="ECO:0000256" key="1">
    <source>
        <dbReference type="ARBA" id="ARBA00023239"/>
    </source>
</evidence>
<gene>
    <name evidence="6" type="ORF">BSR29_00740</name>
</gene>
<dbReference type="CDD" id="cd00408">
    <property type="entry name" value="DHDPS-like"/>
    <property type="match status" value="1"/>
</dbReference>
<dbReference type="Gene3D" id="3.20.20.70">
    <property type="entry name" value="Aldolase class I"/>
    <property type="match status" value="1"/>
</dbReference>
<feature type="active site" description="Proton donor/acceptor" evidence="4">
    <location>
        <position position="136"/>
    </location>
</feature>
<dbReference type="GO" id="GO:0019262">
    <property type="term" value="P:N-acetylneuraminate catabolic process"/>
    <property type="evidence" value="ECO:0007669"/>
    <property type="project" value="TreeGrafter"/>
</dbReference>
<evidence type="ECO:0000313" key="7">
    <source>
        <dbReference type="Proteomes" id="UP000186785"/>
    </source>
</evidence>
<dbReference type="GO" id="GO:0008747">
    <property type="term" value="F:N-acetylneuraminate lyase activity"/>
    <property type="evidence" value="ECO:0007669"/>
    <property type="project" value="TreeGrafter"/>
</dbReference>
<dbReference type="PRINTS" id="PR00146">
    <property type="entry name" value="DHPICSNTHASE"/>
</dbReference>
<dbReference type="InterPro" id="IPR020625">
    <property type="entry name" value="Schiff_base-form_aldolases_AS"/>
</dbReference>